<evidence type="ECO:0000256" key="1">
    <source>
        <dbReference type="SAM" id="MobiDB-lite"/>
    </source>
</evidence>
<dbReference type="PANTHER" id="PTHR36351:SF1">
    <property type="entry name" value="EMBRYO SAC DEVELOPMENT ARREST 12"/>
    <property type="match status" value="1"/>
</dbReference>
<feature type="region of interest" description="Disordered" evidence="1">
    <location>
        <begin position="98"/>
        <end position="119"/>
    </location>
</feature>
<name>A0ABU6VHT8_9FABA</name>
<dbReference type="InterPro" id="IPR055562">
    <property type="entry name" value="DUF7138"/>
</dbReference>
<evidence type="ECO:0000259" key="2">
    <source>
        <dbReference type="Pfam" id="PF23596"/>
    </source>
</evidence>
<feature type="domain" description="DUF7138" evidence="2">
    <location>
        <begin position="8"/>
        <end position="78"/>
    </location>
</feature>
<evidence type="ECO:0000313" key="3">
    <source>
        <dbReference type="EMBL" id="MED6172821.1"/>
    </source>
</evidence>
<keyword evidence="4" id="KW-1185">Reference proteome</keyword>
<gene>
    <name evidence="3" type="ORF">PIB30_053525</name>
</gene>
<proteinExistence type="predicted"/>
<comment type="caution">
    <text evidence="3">The sequence shown here is derived from an EMBL/GenBank/DDBJ whole genome shotgun (WGS) entry which is preliminary data.</text>
</comment>
<dbReference type="EMBL" id="JASCZI010151433">
    <property type="protein sequence ID" value="MED6172821.1"/>
    <property type="molecule type" value="Genomic_DNA"/>
</dbReference>
<accession>A0ABU6VHT8</accession>
<protein>
    <recommendedName>
        <fullName evidence="2">DUF7138 domain-containing protein</fullName>
    </recommendedName>
</protein>
<sequence length="266" mass="29849">MFAGGLRNFAVVYKDGEREVNAGTVSIDPAEISFKRLLNLLSKKVDTPPECLTVYLSSPGGDRKIHLFEKIVLSIVLHRDRSPAHYFHVVKRSDVVSKTSSVKNKKADRGGKKKRPVDPVQEAMDELAAMRVRALSMAAPLYMKEELRNRERRNFLEKEIPKEELSNGGAVARCGGGRRMLMICEVCERAKMMRGRISDGEFHHCVYDEIILGFRSPPWGPISRPPVKNSGKDLSIDGILLFLDKLDEIVKTETLERSSDPVLCGL</sequence>
<evidence type="ECO:0000313" key="4">
    <source>
        <dbReference type="Proteomes" id="UP001341840"/>
    </source>
</evidence>
<reference evidence="3 4" key="1">
    <citation type="journal article" date="2023" name="Plants (Basel)">
        <title>Bridging the Gap: Combining Genomics and Transcriptomics Approaches to Understand Stylosanthes scabra, an Orphan Legume from the Brazilian Caatinga.</title>
        <authorList>
            <person name="Ferreira-Neto J.R.C."/>
            <person name="da Silva M.D."/>
            <person name="Binneck E."/>
            <person name="de Melo N.F."/>
            <person name="da Silva R.H."/>
            <person name="de Melo A.L.T.M."/>
            <person name="Pandolfi V."/>
            <person name="Bustamante F.O."/>
            <person name="Brasileiro-Vidal A.C."/>
            <person name="Benko-Iseppon A.M."/>
        </authorList>
    </citation>
    <scope>NUCLEOTIDE SEQUENCE [LARGE SCALE GENOMIC DNA]</scope>
    <source>
        <tissue evidence="3">Leaves</tissue>
    </source>
</reference>
<dbReference type="PANTHER" id="PTHR36351">
    <property type="entry name" value="EMBRYO SAC DEVELOPMENT ARREST 12"/>
    <property type="match status" value="1"/>
</dbReference>
<organism evidence="3 4">
    <name type="scientific">Stylosanthes scabra</name>
    <dbReference type="NCBI Taxonomy" id="79078"/>
    <lineage>
        <taxon>Eukaryota</taxon>
        <taxon>Viridiplantae</taxon>
        <taxon>Streptophyta</taxon>
        <taxon>Embryophyta</taxon>
        <taxon>Tracheophyta</taxon>
        <taxon>Spermatophyta</taxon>
        <taxon>Magnoliopsida</taxon>
        <taxon>eudicotyledons</taxon>
        <taxon>Gunneridae</taxon>
        <taxon>Pentapetalae</taxon>
        <taxon>rosids</taxon>
        <taxon>fabids</taxon>
        <taxon>Fabales</taxon>
        <taxon>Fabaceae</taxon>
        <taxon>Papilionoideae</taxon>
        <taxon>50 kb inversion clade</taxon>
        <taxon>dalbergioids sensu lato</taxon>
        <taxon>Dalbergieae</taxon>
        <taxon>Pterocarpus clade</taxon>
        <taxon>Stylosanthes</taxon>
    </lineage>
</organism>
<dbReference type="Pfam" id="PF23596">
    <property type="entry name" value="DUF7138"/>
    <property type="match status" value="1"/>
</dbReference>
<dbReference type="Proteomes" id="UP001341840">
    <property type="component" value="Unassembled WGS sequence"/>
</dbReference>